<feature type="transmembrane region" description="Helical" evidence="2">
    <location>
        <begin position="48"/>
        <end position="69"/>
    </location>
</feature>
<feature type="transmembrane region" description="Helical" evidence="2">
    <location>
        <begin position="76"/>
        <end position="98"/>
    </location>
</feature>
<dbReference type="Proteomes" id="UP000019267">
    <property type="component" value="Chromosome"/>
</dbReference>
<feature type="compositionally biased region" description="Polar residues" evidence="1">
    <location>
        <begin position="226"/>
        <end position="244"/>
    </location>
</feature>
<feature type="transmembrane region" description="Helical" evidence="2">
    <location>
        <begin position="110"/>
        <end position="131"/>
    </location>
</feature>
<dbReference type="HOGENOM" id="CLU_933530_0_0_14"/>
<feature type="compositionally biased region" description="Basic and acidic residues" evidence="1">
    <location>
        <begin position="247"/>
        <end position="256"/>
    </location>
</feature>
<name>W6A6D8_9MOLU</name>
<keyword evidence="2" id="KW-0472">Membrane</keyword>
<feature type="compositionally biased region" description="Polar residues" evidence="1">
    <location>
        <begin position="265"/>
        <end position="275"/>
    </location>
</feature>
<dbReference type="RefSeq" id="WP_025362804.1">
    <property type="nucleotide sequence ID" value="NZ_CP006681.1"/>
</dbReference>
<feature type="transmembrane region" description="Helical" evidence="2">
    <location>
        <begin position="7"/>
        <end position="28"/>
    </location>
</feature>
<dbReference type="AlphaFoldDB" id="W6A6D8"/>
<dbReference type="OrthoDB" id="389749at2"/>
<keyword evidence="2" id="KW-0812">Transmembrane</keyword>
<dbReference type="KEGG" id="scq:SCULI_v1c02210"/>
<evidence type="ECO:0008006" key="5">
    <source>
        <dbReference type="Google" id="ProtNLM"/>
    </source>
</evidence>
<organism evidence="3 4">
    <name type="scientific">Spiroplasma culicicola AES-1</name>
    <dbReference type="NCBI Taxonomy" id="1276246"/>
    <lineage>
        <taxon>Bacteria</taxon>
        <taxon>Bacillati</taxon>
        <taxon>Mycoplasmatota</taxon>
        <taxon>Mollicutes</taxon>
        <taxon>Entomoplasmatales</taxon>
        <taxon>Spiroplasmataceae</taxon>
        <taxon>Spiroplasma</taxon>
    </lineage>
</organism>
<evidence type="ECO:0000256" key="1">
    <source>
        <dbReference type="SAM" id="MobiDB-lite"/>
    </source>
</evidence>
<evidence type="ECO:0000313" key="4">
    <source>
        <dbReference type="Proteomes" id="UP000019267"/>
    </source>
</evidence>
<keyword evidence="2" id="KW-1133">Transmembrane helix</keyword>
<protein>
    <recommendedName>
        <fullName evidence="5">Transmembrane protein</fullName>
    </recommendedName>
</protein>
<sequence>MRKVRIWRFLIMFLVATFCLFFVPFFAFSLNEEGQLIYIFGVENFNILTYYLIALTIVYLATGFLANGLKNKPGKVFGVFNTISAFSLIVLLSIYAFYNIGIAGESKLLTIIPTITFIAIDTVLAIVHISINLNQATVVQQVVAQPQAVVNVDNGAINLNTVELRDATELKLKIQNMQSGLNKSYDEAIEEIEKTGALNGLEIGQIIADYDEPPKIVPYIVEPNYNTQPSNQPVEPQQTQTINQEPEYYRPRREDPLAQIENNDDYQSIHSNSVAPNDAKAGGYKYLSRRINDERESH</sequence>
<dbReference type="EMBL" id="CP006681">
    <property type="protein sequence ID" value="AHI52562.1"/>
    <property type="molecule type" value="Genomic_DNA"/>
</dbReference>
<dbReference type="STRING" id="1276246.SCULI_v1c02210"/>
<accession>W6A6D8</accession>
<keyword evidence="4" id="KW-1185">Reference proteome</keyword>
<feature type="region of interest" description="Disordered" evidence="1">
    <location>
        <begin position="226"/>
        <end position="298"/>
    </location>
</feature>
<dbReference type="PATRIC" id="fig|1276246.3.peg.220"/>
<evidence type="ECO:0000256" key="2">
    <source>
        <dbReference type="SAM" id="Phobius"/>
    </source>
</evidence>
<gene>
    <name evidence="3" type="ORF">SCULI_v1c02210</name>
</gene>
<reference evidence="3 4" key="1">
    <citation type="journal article" date="2014" name="Genome Biol. Evol.">
        <title>Molecular evolution of the substrate utilization strategies and putative virulence factors in mosquito-associated Spiroplasma species.</title>
        <authorList>
            <person name="Chang T.H."/>
            <person name="Lo W.S."/>
            <person name="Ku C."/>
            <person name="Chen L.L."/>
            <person name="Kuo C.H."/>
        </authorList>
    </citation>
    <scope>NUCLEOTIDE SEQUENCE [LARGE SCALE GENOMIC DNA]</scope>
    <source>
        <strain evidence="3">AES-1</strain>
    </source>
</reference>
<proteinExistence type="predicted"/>
<evidence type="ECO:0000313" key="3">
    <source>
        <dbReference type="EMBL" id="AHI52562.1"/>
    </source>
</evidence>